<reference evidence="1" key="1">
    <citation type="submission" date="2013-02" db="EMBL/GenBank/DDBJ databases">
        <title>Comparative genomics of Borrelia species.</title>
        <authorList>
            <person name="Schwan T.G."/>
            <person name="Raffel S.J."/>
            <person name="Porcella S.F."/>
        </authorList>
    </citation>
    <scope>NUCLEOTIDE SEQUENCE</scope>
    <source>
        <strain evidence="1">YOR</strain>
        <plasmid evidence="1">unnamed</plasmid>
    </source>
</reference>
<name>W5SC67_9SPIR</name>
<proteinExistence type="predicted"/>
<protein>
    <submittedName>
        <fullName evidence="1">Uncharacterized protein</fullName>
    </submittedName>
</protein>
<keyword evidence="1" id="KW-0614">Plasmid</keyword>
<geneLocation type="plasmid" evidence="1">
    <name>unnamed</name>
</geneLocation>
<dbReference type="EMBL" id="CP004166">
    <property type="protein sequence ID" value="AHH04278.1"/>
    <property type="molecule type" value="Genomic_DNA"/>
</dbReference>
<sequence>MFNTLKVNNELLSSSSYMILIFWHKIIVSYCFPLQGLIPLPFYHNLIFLSSSNIFVISLIDFFI</sequence>
<organism evidence="1">
    <name type="scientific">Borrelia nietonii YOR</name>
    <dbReference type="NCBI Taxonomy" id="1293576"/>
    <lineage>
        <taxon>Bacteria</taxon>
        <taxon>Pseudomonadati</taxon>
        <taxon>Spirochaetota</taxon>
        <taxon>Spirochaetia</taxon>
        <taxon>Spirochaetales</taxon>
        <taxon>Borreliaceae</taxon>
        <taxon>Borrelia</taxon>
        <taxon>Borrelia nietonii</taxon>
    </lineage>
</organism>
<evidence type="ECO:0000313" key="1">
    <source>
        <dbReference type="EMBL" id="AHH04278.1"/>
    </source>
</evidence>
<gene>
    <name evidence="1" type="ORF">BHY_1327</name>
</gene>
<dbReference type="HOGENOM" id="CLU_2858815_0_0_12"/>
<dbReference type="AlphaFoldDB" id="W5SC67"/>
<accession>W5SC67</accession>